<name>A0ACC2UV14_9FUNG</name>
<organism evidence="1 2">
    <name type="scientific">Entomophthora muscae</name>
    <dbReference type="NCBI Taxonomy" id="34485"/>
    <lineage>
        <taxon>Eukaryota</taxon>
        <taxon>Fungi</taxon>
        <taxon>Fungi incertae sedis</taxon>
        <taxon>Zoopagomycota</taxon>
        <taxon>Entomophthoromycotina</taxon>
        <taxon>Entomophthoromycetes</taxon>
        <taxon>Entomophthorales</taxon>
        <taxon>Entomophthoraceae</taxon>
        <taxon>Entomophthora</taxon>
    </lineage>
</organism>
<dbReference type="EMBL" id="QTSX02000012">
    <property type="protein sequence ID" value="KAJ9090197.1"/>
    <property type="molecule type" value="Genomic_DNA"/>
</dbReference>
<evidence type="ECO:0000313" key="1">
    <source>
        <dbReference type="EMBL" id="KAJ9090197.1"/>
    </source>
</evidence>
<reference evidence="1" key="1">
    <citation type="submission" date="2022-04" db="EMBL/GenBank/DDBJ databases">
        <title>Genome of the entomopathogenic fungus Entomophthora muscae.</title>
        <authorList>
            <person name="Elya C."/>
            <person name="Lovett B.R."/>
            <person name="Lee E."/>
            <person name="Macias A.M."/>
            <person name="Hajek A.E."/>
            <person name="De Bivort B.L."/>
            <person name="Kasson M.T."/>
            <person name="De Fine Licht H.H."/>
            <person name="Stajich J.E."/>
        </authorList>
    </citation>
    <scope>NUCLEOTIDE SEQUENCE</scope>
    <source>
        <strain evidence="1">Berkeley</strain>
    </source>
</reference>
<gene>
    <name evidence="1" type="ORF">DSO57_1004775</name>
</gene>
<proteinExistence type="predicted"/>
<accession>A0ACC2UV14</accession>
<protein>
    <submittedName>
        <fullName evidence="1">Uncharacterized protein</fullName>
    </submittedName>
</protein>
<sequence>MEVSSTALEVIQGRRNQASVYPTSHADIHLADVVFFNIGDTVQQRCLQAFNDLYIGVFDHESLFGCQMVTDLFVQMVFHMNMDNQSCKDKHIPPCATAIYQPTTAMANEEYHVWYCENWGAD</sequence>
<keyword evidence="2" id="KW-1185">Reference proteome</keyword>
<comment type="caution">
    <text evidence="1">The sequence shown here is derived from an EMBL/GenBank/DDBJ whole genome shotgun (WGS) entry which is preliminary data.</text>
</comment>
<dbReference type="Proteomes" id="UP001165960">
    <property type="component" value="Unassembled WGS sequence"/>
</dbReference>
<evidence type="ECO:0000313" key="2">
    <source>
        <dbReference type="Proteomes" id="UP001165960"/>
    </source>
</evidence>